<comment type="similarity">
    <text evidence="2">Belongs to the complex I subunit 4 family.</text>
</comment>
<keyword evidence="10" id="KW-0830">Ubiquinone</keyword>
<proteinExistence type="inferred from homology"/>
<feature type="transmembrane region" description="Helical" evidence="8">
    <location>
        <begin position="411"/>
        <end position="430"/>
    </location>
</feature>
<dbReference type="GO" id="GO:0042773">
    <property type="term" value="P:ATP synthesis coupled electron transport"/>
    <property type="evidence" value="ECO:0007669"/>
    <property type="project" value="InterPro"/>
</dbReference>
<evidence type="ECO:0000256" key="7">
    <source>
        <dbReference type="SAM" id="MobiDB-lite"/>
    </source>
</evidence>
<dbReference type="GO" id="GO:0048039">
    <property type="term" value="F:ubiquinone binding"/>
    <property type="evidence" value="ECO:0007669"/>
    <property type="project" value="TreeGrafter"/>
</dbReference>
<evidence type="ECO:0000256" key="1">
    <source>
        <dbReference type="ARBA" id="ARBA00004127"/>
    </source>
</evidence>
<evidence type="ECO:0000256" key="8">
    <source>
        <dbReference type="SAM" id="Phobius"/>
    </source>
</evidence>
<organism evidence="10 11">
    <name type="scientific">Candidatus Nitrospira nitrosa</name>
    <dbReference type="NCBI Taxonomy" id="1742972"/>
    <lineage>
        <taxon>Bacteria</taxon>
        <taxon>Pseudomonadati</taxon>
        <taxon>Nitrospirota</taxon>
        <taxon>Nitrospiria</taxon>
        <taxon>Nitrospirales</taxon>
        <taxon>Nitrospiraceae</taxon>
        <taxon>Nitrospira</taxon>
    </lineage>
</organism>
<feature type="transmembrane region" description="Helical" evidence="8">
    <location>
        <begin position="167"/>
        <end position="192"/>
    </location>
</feature>
<dbReference type="GO" id="GO:0016020">
    <property type="term" value="C:membrane"/>
    <property type="evidence" value="ECO:0007669"/>
    <property type="project" value="UniProtKB-SubCell"/>
</dbReference>
<dbReference type="GO" id="GO:0008137">
    <property type="term" value="F:NADH dehydrogenase (ubiquinone) activity"/>
    <property type="evidence" value="ECO:0007669"/>
    <property type="project" value="InterPro"/>
</dbReference>
<name>A0A0S4LRC0_9BACT</name>
<feature type="transmembrane region" description="Helical" evidence="8">
    <location>
        <begin position="111"/>
        <end position="132"/>
    </location>
</feature>
<evidence type="ECO:0000256" key="2">
    <source>
        <dbReference type="ARBA" id="ARBA00009025"/>
    </source>
</evidence>
<dbReference type="PRINTS" id="PR01437">
    <property type="entry name" value="NUOXDRDTASE4"/>
</dbReference>
<feature type="transmembrane region" description="Helical" evidence="8">
    <location>
        <begin position="250"/>
        <end position="269"/>
    </location>
</feature>
<dbReference type="PANTHER" id="PTHR43507:SF1">
    <property type="entry name" value="NADH-UBIQUINONE OXIDOREDUCTASE CHAIN 4"/>
    <property type="match status" value="1"/>
</dbReference>
<dbReference type="AlphaFoldDB" id="A0A0S4LRC0"/>
<evidence type="ECO:0000313" key="10">
    <source>
        <dbReference type="EMBL" id="CUS39168.1"/>
    </source>
</evidence>
<dbReference type="InterPro" id="IPR010227">
    <property type="entry name" value="NADH_Q_OxRdtase_chainM/4"/>
</dbReference>
<feature type="transmembrane region" description="Helical" evidence="8">
    <location>
        <begin position="138"/>
        <end position="155"/>
    </location>
</feature>
<feature type="transmembrane region" description="Helical" evidence="8">
    <location>
        <begin position="281"/>
        <end position="300"/>
    </location>
</feature>
<dbReference type="PANTHER" id="PTHR43507">
    <property type="entry name" value="NADH-UBIQUINONE OXIDOREDUCTASE CHAIN 4"/>
    <property type="match status" value="1"/>
</dbReference>
<evidence type="ECO:0000256" key="5">
    <source>
        <dbReference type="ARBA" id="ARBA00023136"/>
    </source>
</evidence>
<evidence type="ECO:0000256" key="6">
    <source>
        <dbReference type="RuleBase" id="RU000320"/>
    </source>
</evidence>
<feature type="transmembrane region" description="Helical" evidence="8">
    <location>
        <begin position="377"/>
        <end position="399"/>
    </location>
</feature>
<evidence type="ECO:0000259" key="9">
    <source>
        <dbReference type="Pfam" id="PF00361"/>
    </source>
</evidence>
<dbReference type="RefSeq" id="WP_090751108.1">
    <property type="nucleotide sequence ID" value="NZ_CZQA01000013.1"/>
</dbReference>
<feature type="region of interest" description="Disordered" evidence="7">
    <location>
        <begin position="497"/>
        <end position="517"/>
    </location>
</feature>
<feature type="transmembrane region" description="Helical" evidence="8">
    <location>
        <begin position="212"/>
        <end position="230"/>
    </location>
</feature>
<dbReference type="Proteomes" id="UP000199032">
    <property type="component" value="Unassembled WGS sequence"/>
</dbReference>
<dbReference type="GO" id="GO:0015990">
    <property type="term" value="P:electron transport coupled proton transport"/>
    <property type="evidence" value="ECO:0007669"/>
    <property type="project" value="TreeGrafter"/>
</dbReference>
<feature type="transmembrane region" description="Helical" evidence="8">
    <location>
        <begin position="450"/>
        <end position="470"/>
    </location>
</feature>
<dbReference type="STRING" id="1742972.COMA1_70070"/>
<evidence type="ECO:0000256" key="4">
    <source>
        <dbReference type="ARBA" id="ARBA00022989"/>
    </source>
</evidence>
<feature type="transmembrane region" description="Helical" evidence="8">
    <location>
        <begin position="307"/>
        <end position="326"/>
    </location>
</feature>
<dbReference type="NCBIfam" id="TIGR01972">
    <property type="entry name" value="NDH_I_M"/>
    <property type="match status" value="1"/>
</dbReference>
<feature type="transmembrane region" description="Helical" evidence="8">
    <location>
        <begin position="338"/>
        <end position="356"/>
    </location>
</feature>
<dbReference type="EMBL" id="CZQA01000013">
    <property type="protein sequence ID" value="CUS39168.1"/>
    <property type="molecule type" value="Genomic_DNA"/>
</dbReference>
<feature type="transmembrane region" description="Helical" evidence="8">
    <location>
        <begin position="83"/>
        <end position="104"/>
    </location>
</feature>
<dbReference type="GO" id="GO:0003954">
    <property type="term" value="F:NADH dehydrogenase activity"/>
    <property type="evidence" value="ECO:0007669"/>
    <property type="project" value="TreeGrafter"/>
</dbReference>
<dbReference type="InterPro" id="IPR003918">
    <property type="entry name" value="NADH_UbQ_OxRdtase"/>
</dbReference>
<dbReference type="OrthoDB" id="9768329at2"/>
<dbReference type="Pfam" id="PF00361">
    <property type="entry name" value="Proton_antipo_M"/>
    <property type="match status" value="1"/>
</dbReference>
<sequence>MSLWLLILIPILAAPIAWMAQRQSRSAPRWITLGALSIDGLLALLLGTGDHATQTSGHGAWLVESDISWIPRWGISLHLGLDGLSLILIILTAFIGVVATMASWTEIQTRIGLFHCNVLLALGGVIGVFLAIDLFLFFFFWELMLVPMYLLIVIWGHTERRHASFKFFLFTQAGSLVLLVAIVALALLHQQATGQPSFDYADLMELTLSPDMARWLMLAFLIGFLVKLPAPPFHTWLPDTYTQAPTGATIILAGILAKTGAYGLLRFTIPLFPEAIYDFTPIVMGLGVVGILYAALLACAQTDIKRLVAYSSISHMGFILLGTFAGTELALQGVVMQMVAHGLSTGGLFLLAGALEERYQTREMGQMGGLWSETPRLATMALFFACASLGLPGMANFVGEFLVLFGSYARQPIMIILASLGMVMAAMYSLGMMQRTFFGRQQDTRSVPDLSNVAFGTVLCIAILQIWLGLYPKAVLSMTQPVMNQLVQAAVALPTTPRQPSESLLSSHLTTSQGSTP</sequence>
<keyword evidence="4 8" id="KW-1133">Transmembrane helix</keyword>
<gene>
    <name evidence="10" type="primary">nuoM</name>
    <name evidence="10" type="ORF">COMA1_70070</name>
</gene>
<dbReference type="InterPro" id="IPR001750">
    <property type="entry name" value="ND/Mrp_TM"/>
</dbReference>
<feature type="compositionally biased region" description="Low complexity" evidence="7">
    <location>
        <begin position="501"/>
        <end position="517"/>
    </location>
</feature>
<evidence type="ECO:0000313" key="11">
    <source>
        <dbReference type="Proteomes" id="UP000199032"/>
    </source>
</evidence>
<feature type="domain" description="NADH:quinone oxidoreductase/Mrp antiporter transmembrane" evidence="9">
    <location>
        <begin position="131"/>
        <end position="423"/>
    </location>
</feature>
<dbReference type="GO" id="GO:0012505">
    <property type="term" value="C:endomembrane system"/>
    <property type="evidence" value="ECO:0007669"/>
    <property type="project" value="UniProtKB-SubCell"/>
</dbReference>
<reference evidence="10 11" key="1">
    <citation type="submission" date="2015-10" db="EMBL/GenBank/DDBJ databases">
        <authorList>
            <person name="Gilbert D.G."/>
        </authorList>
    </citation>
    <scope>NUCLEOTIDE SEQUENCE [LARGE SCALE GENOMIC DNA]</scope>
    <source>
        <strain evidence="10">COMA1</strain>
    </source>
</reference>
<keyword evidence="5 8" id="KW-0472">Membrane</keyword>
<keyword evidence="3 6" id="KW-0812">Transmembrane</keyword>
<comment type="subcellular location">
    <subcellularLocation>
        <location evidence="1">Endomembrane system</location>
        <topology evidence="1">Multi-pass membrane protein</topology>
    </subcellularLocation>
    <subcellularLocation>
        <location evidence="6">Membrane</location>
        <topology evidence="6">Multi-pass membrane protein</topology>
    </subcellularLocation>
</comment>
<accession>A0A0S4LRC0</accession>
<protein>
    <submittedName>
        <fullName evidence="10">NADH:ubiquinone oxidoreductase, membrane subunit M</fullName>
    </submittedName>
</protein>
<evidence type="ECO:0000256" key="3">
    <source>
        <dbReference type="ARBA" id="ARBA00022692"/>
    </source>
</evidence>
<keyword evidence="11" id="KW-1185">Reference proteome</keyword>